<comment type="caution">
    <text evidence="5">The sequence shown here is derived from an EMBL/GenBank/DDBJ whole genome shotgun (WGS) entry which is preliminary data.</text>
</comment>
<comment type="similarity">
    <text evidence="1">Belongs to the LytR/CpsA/Psr (LCP) family.</text>
</comment>
<keyword evidence="2" id="KW-0812">Transmembrane</keyword>
<evidence type="ECO:0000313" key="6">
    <source>
        <dbReference type="Proteomes" id="UP000176501"/>
    </source>
</evidence>
<accession>A0A1F7W8Q4</accession>
<evidence type="ECO:0008006" key="7">
    <source>
        <dbReference type="Google" id="ProtNLM"/>
    </source>
</evidence>
<dbReference type="Pfam" id="PF13399">
    <property type="entry name" value="LytR_C"/>
    <property type="match status" value="1"/>
</dbReference>
<organism evidence="5 6">
    <name type="scientific">Candidatus Uhrbacteria bacterium RIFOXYB2_FULL_57_15</name>
    <dbReference type="NCBI Taxonomy" id="1802422"/>
    <lineage>
        <taxon>Bacteria</taxon>
        <taxon>Candidatus Uhriibacteriota</taxon>
    </lineage>
</organism>
<dbReference type="InterPro" id="IPR050922">
    <property type="entry name" value="LytR/CpsA/Psr_CW_biosynth"/>
</dbReference>
<dbReference type="Pfam" id="PF03816">
    <property type="entry name" value="LytR_cpsA_psr"/>
    <property type="match status" value="1"/>
</dbReference>
<dbReference type="InterPro" id="IPR004474">
    <property type="entry name" value="LytR_CpsA_psr"/>
</dbReference>
<protein>
    <recommendedName>
        <fullName evidence="7">Cell envelope-related transcriptional attenuator domain-containing protein</fullName>
    </recommendedName>
</protein>
<evidence type="ECO:0000259" key="3">
    <source>
        <dbReference type="Pfam" id="PF03816"/>
    </source>
</evidence>
<name>A0A1F7W8Q4_9BACT</name>
<sequence length="522" mass="57203">MSETVMEKIKIDLLRQKYQLDASPRRPFIVFGRVILTFAIFVSVAGAALSYNVDSSADANGFPNLSLFSTIRHLVGAGDRMLKGEKDDRINFLLLGIGGAGHDGPQLTDTIIFASYQPSTDKVGMLSVPRDMAVPIPDEGWRKVNHANHFGEQKEPGYGPVLASEVIGDILDQDIHYYLRVDFNGFAKLIDDIGGVDIYVERSFTDDSYPVLGSEYADCGTSTAIEQPNEETGEMETVEIPTYGCRYERLSFAEGWVHMDGDTALKYVRSRHGTNGEGSDFARARRQQNLIAAAKEKTLSAGTLLNPARLTRMMDTLKDNIATNISAWELLRLANDFKDIDTSTIANRVLDSSETSPLYATSLNGAYVLLPKNDDWTPVRKMALNLLEEDASTSTIAAEEKPKFVSVEIQNGTTITGLAFRASQLLEQQGYEVTKIGNAVERGYEHTVIYDLTNGAKPDELKSLSSFLEADVTMSATGWLISGNIVPKGISVSSDEYKTLATDADIDFLVILGESSANVAKK</sequence>
<keyword evidence="2" id="KW-0472">Membrane</keyword>
<feature type="transmembrane region" description="Helical" evidence="2">
    <location>
        <begin position="28"/>
        <end position="51"/>
    </location>
</feature>
<dbReference type="InterPro" id="IPR027381">
    <property type="entry name" value="LytR/CpsA/Psr_C"/>
</dbReference>
<reference evidence="5 6" key="1">
    <citation type="journal article" date="2016" name="Nat. Commun.">
        <title>Thousands of microbial genomes shed light on interconnected biogeochemical processes in an aquifer system.</title>
        <authorList>
            <person name="Anantharaman K."/>
            <person name="Brown C.T."/>
            <person name="Hug L.A."/>
            <person name="Sharon I."/>
            <person name="Castelle C.J."/>
            <person name="Probst A.J."/>
            <person name="Thomas B.C."/>
            <person name="Singh A."/>
            <person name="Wilkins M.J."/>
            <person name="Karaoz U."/>
            <person name="Brodie E.L."/>
            <person name="Williams K.H."/>
            <person name="Hubbard S.S."/>
            <person name="Banfield J.F."/>
        </authorList>
    </citation>
    <scope>NUCLEOTIDE SEQUENCE [LARGE SCALE GENOMIC DNA]</scope>
</reference>
<gene>
    <name evidence="5" type="ORF">A2304_02485</name>
</gene>
<evidence type="ECO:0000259" key="4">
    <source>
        <dbReference type="Pfam" id="PF13399"/>
    </source>
</evidence>
<dbReference type="PANTHER" id="PTHR33392">
    <property type="entry name" value="POLYISOPRENYL-TEICHOIC ACID--PEPTIDOGLYCAN TEICHOIC ACID TRANSFERASE TAGU"/>
    <property type="match status" value="1"/>
</dbReference>
<feature type="domain" description="LytR/CpsA/Psr regulator C-terminal" evidence="4">
    <location>
        <begin position="405"/>
        <end position="468"/>
    </location>
</feature>
<dbReference type="Gene3D" id="3.40.630.190">
    <property type="entry name" value="LCP protein"/>
    <property type="match status" value="1"/>
</dbReference>
<dbReference type="AlphaFoldDB" id="A0A1F7W8Q4"/>
<evidence type="ECO:0000256" key="1">
    <source>
        <dbReference type="ARBA" id="ARBA00006068"/>
    </source>
</evidence>
<keyword evidence="2" id="KW-1133">Transmembrane helix</keyword>
<dbReference type="NCBIfam" id="TIGR00350">
    <property type="entry name" value="lytR_cpsA_psr"/>
    <property type="match status" value="1"/>
</dbReference>
<proteinExistence type="inferred from homology"/>
<dbReference type="EMBL" id="MGFE01000011">
    <property type="protein sequence ID" value="OGL98996.1"/>
    <property type="molecule type" value="Genomic_DNA"/>
</dbReference>
<dbReference type="Proteomes" id="UP000176501">
    <property type="component" value="Unassembled WGS sequence"/>
</dbReference>
<dbReference type="PANTHER" id="PTHR33392:SF6">
    <property type="entry name" value="POLYISOPRENYL-TEICHOIC ACID--PEPTIDOGLYCAN TEICHOIC ACID TRANSFERASE TAGU"/>
    <property type="match status" value="1"/>
</dbReference>
<dbReference type="Gene3D" id="3.30.70.2390">
    <property type="match status" value="1"/>
</dbReference>
<evidence type="ECO:0000256" key="2">
    <source>
        <dbReference type="SAM" id="Phobius"/>
    </source>
</evidence>
<feature type="domain" description="Cell envelope-related transcriptional attenuator" evidence="3">
    <location>
        <begin position="108"/>
        <end position="298"/>
    </location>
</feature>
<evidence type="ECO:0000313" key="5">
    <source>
        <dbReference type="EMBL" id="OGL98996.1"/>
    </source>
</evidence>